<name>A0AAD7T507_9TELE</name>
<sequence length="72" mass="7856">MRAVNPATHSGPGHVGSKRHGGGVLSQPCGSEHVCCPHRAALWWRLERVLEATRGLRAARKRWQTEPSPGLP</sequence>
<gene>
    <name evidence="2" type="ORF">AAFF_G00053280</name>
</gene>
<organism evidence="2 3">
    <name type="scientific">Aldrovandia affinis</name>
    <dbReference type="NCBI Taxonomy" id="143900"/>
    <lineage>
        <taxon>Eukaryota</taxon>
        <taxon>Metazoa</taxon>
        <taxon>Chordata</taxon>
        <taxon>Craniata</taxon>
        <taxon>Vertebrata</taxon>
        <taxon>Euteleostomi</taxon>
        <taxon>Actinopterygii</taxon>
        <taxon>Neopterygii</taxon>
        <taxon>Teleostei</taxon>
        <taxon>Notacanthiformes</taxon>
        <taxon>Halosauridae</taxon>
        <taxon>Aldrovandia</taxon>
    </lineage>
</organism>
<dbReference type="EMBL" id="JAINUG010000013">
    <property type="protein sequence ID" value="KAJ8414458.1"/>
    <property type="molecule type" value="Genomic_DNA"/>
</dbReference>
<accession>A0AAD7T507</accession>
<comment type="caution">
    <text evidence="2">The sequence shown here is derived from an EMBL/GenBank/DDBJ whole genome shotgun (WGS) entry which is preliminary data.</text>
</comment>
<evidence type="ECO:0000313" key="2">
    <source>
        <dbReference type="EMBL" id="KAJ8414458.1"/>
    </source>
</evidence>
<evidence type="ECO:0000313" key="3">
    <source>
        <dbReference type="Proteomes" id="UP001221898"/>
    </source>
</evidence>
<protein>
    <submittedName>
        <fullName evidence="2">Uncharacterized protein</fullName>
    </submittedName>
</protein>
<proteinExistence type="predicted"/>
<evidence type="ECO:0000256" key="1">
    <source>
        <dbReference type="SAM" id="MobiDB-lite"/>
    </source>
</evidence>
<dbReference type="Proteomes" id="UP001221898">
    <property type="component" value="Unassembled WGS sequence"/>
</dbReference>
<reference evidence="2" key="1">
    <citation type="journal article" date="2023" name="Science">
        <title>Genome structures resolve the early diversification of teleost fishes.</title>
        <authorList>
            <person name="Parey E."/>
            <person name="Louis A."/>
            <person name="Montfort J."/>
            <person name="Bouchez O."/>
            <person name="Roques C."/>
            <person name="Iampietro C."/>
            <person name="Lluch J."/>
            <person name="Castinel A."/>
            <person name="Donnadieu C."/>
            <person name="Desvignes T."/>
            <person name="Floi Bucao C."/>
            <person name="Jouanno E."/>
            <person name="Wen M."/>
            <person name="Mejri S."/>
            <person name="Dirks R."/>
            <person name="Jansen H."/>
            <person name="Henkel C."/>
            <person name="Chen W.J."/>
            <person name="Zahm M."/>
            <person name="Cabau C."/>
            <person name="Klopp C."/>
            <person name="Thompson A.W."/>
            <person name="Robinson-Rechavi M."/>
            <person name="Braasch I."/>
            <person name="Lecointre G."/>
            <person name="Bobe J."/>
            <person name="Postlethwait J.H."/>
            <person name="Berthelot C."/>
            <person name="Roest Crollius H."/>
            <person name="Guiguen Y."/>
        </authorList>
    </citation>
    <scope>NUCLEOTIDE SEQUENCE</scope>
    <source>
        <strain evidence="2">NC1722</strain>
    </source>
</reference>
<feature type="region of interest" description="Disordered" evidence="1">
    <location>
        <begin position="1"/>
        <end position="28"/>
    </location>
</feature>
<dbReference type="AlphaFoldDB" id="A0AAD7T507"/>
<keyword evidence="3" id="KW-1185">Reference proteome</keyword>